<proteinExistence type="predicted"/>
<feature type="region of interest" description="Disordered" evidence="3">
    <location>
        <begin position="252"/>
        <end position="296"/>
    </location>
</feature>
<dbReference type="PANTHER" id="PTHR37042">
    <property type="entry name" value="OUTER MEMBRANE PROTEIN RV1973"/>
    <property type="match status" value="1"/>
</dbReference>
<feature type="compositionally biased region" description="Gly residues" evidence="3">
    <location>
        <begin position="260"/>
        <end position="283"/>
    </location>
</feature>
<feature type="compositionally biased region" description="Low complexity" evidence="3">
    <location>
        <begin position="29"/>
        <end position="45"/>
    </location>
</feature>
<reference evidence="5" key="2">
    <citation type="submission" date="2020-09" db="EMBL/GenBank/DDBJ databases">
        <authorList>
            <person name="Sun Q."/>
            <person name="Zhou Y."/>
        </authorList>
    </citation>
    <scope>NUCLEOTIDE SEQUENCE</scope>
    <source>
        <strain evidence="5">CGMCC 1.12827</strain>
    </source>
</reference>
<dbReference type="Proteomes" id="UP000621454">
    <property type="component" value="Unassembled WGS sequence"/>
</dbReference>
<feature type="compositionally biased region" description="Polar residues" evidence="3">
    <location>
        <begin position="1"/>
        <end position="11"/>
    </location>
</feature>
<dbReference type="EMBL" id="BMGC01000002">
    <property type="protein sequence ID" value="GGB19660.1"/>
    <property type="molecule type" value="Genomic_DNA"/>
</dbReference>
<evidence type="ECO:0000256" key="4">
    <source>
        <dbReference type="SAM" id="Phobius"/>
    </source>
</evidence>
<keyword evidence="4" id="KW-1133">Transmembrane helix</keyword>
<feature type="region of interest" description="Disordered" evidence="3">
    <location>
        <begin position="1"/>
        <end position="83"/>
    </location>
</feature>
<dbReference type="PANTHER" id="PTHR37042:SF4">
    <property type="entry name" value="OUTER MEMBRANE PROTEIN RV1973"/>
    <property type="match status" value="1"/>
</dbReference>
<comment type="caution">
    <text evidence="5">The sequence shown here is derived from an EMBL/GenBank/DDBJ whole genome shotgun (WGS) entry which is preliminary data.</text>
</comment>
<name>A0A916WP98_9ACTN</name>
<sequence length="296" mass="30025">MTVSDTTTIDHSTGPGELEDPETGDAQVETPAAGETAAGKTAARKTAAEKTAVEKTAASSAEQEATQERSTGAGPTAARAATSRQLSITVSVRGVIRVLAVLVILGLAAAAIVFGVLWSRGHDLEQARGEASASSTHFVEELVTTLNAADADQYTARMTPLATGKLKANLEAQRSQTQQNVAEMNLKVTPSIWSSSVQEATTSRATTVVIAEVTGTSKTAVSPVTETLVFRLHLEKHGSRWLVADFEGLQGGDSTQAGGTQAGGTQTGGGQSGGTQTDGGQAGGAQPADPAATPGG</sequence>
<feature type="transmembrane region" description="Helical" evidence="4">
    <location>
        <begin position="94"/>
        <end position="118"/>
    </location>
</feature>
<protein>
    <recommendedName>
        <fullName evidence="7">Mce-associated membrane protein</fullName>
    </recommendedName>
</protein>
<keyword evidence="4" id="KW-0812">Transmembrane</keyword>
<dbReference type="AlphaFoldDB" id="A0A916WP98"/>
<evidence type="ECO:0008006" key="7">
    <source>
        <dbReference type="Google" id="ProtNLM"/>
    </source>
</evidence>
<dbReference type="GO" id="GO:0016020">
    <property type="term" value="C:membrane"/>
    <property type="evidence" value="ECO:0007669"/>
    <property type="project" value="UniProtKB-SubCell"/>
</dbReference>
<accession>A0A916WP98</accession>
<evidence type="ECO:0000256" key="2">
    <source>
        <dbReference type="ARBA" id="ARBA00023136"/>
    </source>
</evidence>
<evidence type="ECO:0000256" key="3">
    <source>
        <dbReference type="SAM" id="MobiDB-lite"/>
    </source>
</evidence>
<feature type="compositionally biased region" description="Low complexity" evidence="3">
    <location>
        <begin position="284"/>
        <end position="296"/>
    </location>
</feature>
<evidence type="ECO:0000256" key="1">
    <source>
        <dbReference type="ARBA" id="ARBA00004370"/>
    </source>
</evidence>
<comment type="subcellular location">
    <subcellularLocation>
        <location evidence="1">Membrane</location>
    </subcellularLocation>
</comment>
<gene>
    <name evidence="5" type="ORF">GCM10011489_04720</name>
</gene>
<evidence type="ECO:0000313" key="5">
    <source>
        <dbReference type="EMBL" id="GGB19660.1"/>
    </source>
</evidence>
<feature type="compositionally biased region" description="Low complexity" evidence="3">
    <location>
        <begin position="54"/>
        <end position="83"/>
    </location>
</feature>
<keyword evidence="6" id="KW-1185">Reference proteome</keyword>
<reference evidence="5" key="1">
    <citation type="journal article" date="2014" name="Int. J. Syst. Evol. Microbiol.">
        <title>Complete genome sequence of Corynebacterium casei LMG S-19264T (=DSM 44701T), isolated from a smear-ripened cheese.</title>
        <authorList>
            <consortium name="US DOE Joint Genome Institute (JGI-PGF)"/>
            <person name="Walter F."/>
            <person name="Albersmeier A."/>
            <person name="Kalinowski J."/>
            <person name="Ruckert C."/>
        </authorList>
    </citation>
    <scope>NUCLEOTIDE SEQUENCE</scope>
    <source>
        <strain evidence="5">CGMCC 1.12827</strain>
    </source>
</reference>
<organism evidence="5 6">
    <name type="scientific">Gordonia jinhuaensis</name>
    <dbReference type="NCBI Taxonomy" id="1517702"/>
    <lineage>
        <taxon>Bacteria</taxon>
        <taxon>Bacillati</taxon>
        <taxon>Actinomycetota</taxon>
        <taxon>Actinomycetes</taxon>
        <taxon>Mycobacteriales</taxon>
        <taxon>Gordoniaceae</taxon>
        <taxon>Gordonia</taxon>
    </lineage>
</organism>
<evidence type="ECO:0000313" key="6">
    <source>
        <dbReference type="Proteomes" id="UP000621454"/>
    </source>
</evidence>
<keyword evidence="2 4" id="KW-0472">Membrane</keyword>